<keyword evidence="8" id="KW-0812">Transmembrane</keyword>
<dbReference type="Pfam" id="PF00355">
    <property type="entry name" value="Rieske"/>
    <property type="match status" value="1"/>
</dbReference>
<dbReference type="AlphaFoldDB" id="A0A7H0SPV5"/>
<dbReference type="CDD" id="cd03467">
    <property type="entry name" value="Rieske"/>
    <property type="match status" value="1"/>
</dbReference>
<keyword evidence="13" id="KW-0560">Oxidoreductase</keyword>
<comment type="subcellular location">
    <subcellularLocation>
        <location evidence="2">Cell membrane</location>
        <topology evidence="2">Multi-pass membrane protein</topology>
    </subcellularLocation>
</comment>
<keyword evidence="5" id="KW-0813">Transport</keyword>
<keyword evidence="17" id="KW-1015">Disulfide bond</keyword>
<dbReference type="GO" id="GO:0046872">
    <property type="term" value="F:metal ion binding"/>
    <property type="evidence" value="ECO:0007669"/>
    <property type="project" value="UniProtKB-KW"/>
</dbReference>
<keyword evidence="12" id="KW-1133">Transmembrane helix</keyword>
<evidence type="ECO:0000256" key="19">
    <source>
        <dbReference type="ARBA" id="ARBA00032409"/>
    </source>
</evidence>
<evidence type="ECO:0000256" key="2">
    <source>
        <dbReference type="ARBA" id="ARBA00004651"/>
    </source>
</evidence>
<keyword evidence="6" id="KW-1003">Cell membrane</keyword>
<keyword evidence="9" id="KW-0001">2Fe-2S</keyword>
<evidence type="ECO:0000313" key="21">
    <source>
        <dbReference type="Proteomes" id="UP000516320"/>
    </source>
</evidence>
<evidence type="ECO:0000256" key="16">
    <source>
        <dbReference type="ARBA" id="ARBA00023136"/>
    </source>
</evidence>
<keyword evidence="15" id="KW-0411">Iron-sulfur</keyword>
<evidence type="ECO:0000256" key="4">
    <source>
        <dbReference type="ARBA" id="ARBA00015816"/>
    </source>
</evidence>
<evidence type="ECO:0000256" key="18">
    <source>
        <dbReference type="ARBA" id="ARBA00029586"/>
    </source>
</evidence>
<dbReference type="SUPFAM" id="SSF50022">
    <property type="entry name" value="ISP domain"/>
    <property type="match status" value="1"/>
</dbReference>
<name>A0A7H0SPV5_9CORY</name>
<evidence type="ECO:0000256" key="7">
    <source>
        <dbReference type="ARBA" id="ARBA00022660"/>
    </source>
</evidence>
<dbReference type="KEGG" id="cpoy:GP475_07965"/>
<evidence type="ECO:0000256" key="12">
    <source>
        <dbReference type="ARBA" id="ARBA00022989"/>
    </source>
</evidence>
<evidence type="ECO:0000256" key="3">
    <source>
        <dbReference type="ARBA" id="ARBA00010651"/>
    </source>
</evidence>
<evidence type="ECO:0000256" key="5">
    <source>
        <dbReference type="ARBA" id="ARBA00022448"/>
    </source>
</evidence>
<dbReference type="GO" id="GO:0005886">
    <property type="term" value="C:plasma membrane"/>
    <property type="evidence" value="ECO:0007669"/>
    <property type="project" value="UniProtKB-SubCell"/>
</dbReference>
<keyword evidence="7" id="KW-0679">Respiratory chain</keyword>
<dbReference type="Gene3D" id="2.102.10.10">
    <property type="entry name" value="Rieske [2Fe-2S] iron-sulphur domain"/>
    <property type="match status" value="1"/>
</dbReference>
<reference evidence="20 21" key="1">
    <citation type="submission" date="2019-12" db="EMBL/GenBank/DDBJ databases">
        <title>Corynebacterium sp. nov., isolated from feces of the Anser Albifrons in China.</title>
        <authorList>
            <person name="Liu Q."/>
        </authorList>
    </citation>
    <scope>NUCLEOTIDE SEQUENCE [LARGE SCALE GENOMIC DNA]</scope>
    <source>
        <strain evidence="20 21">4H37-19</strain>
    </source>
</reference>
<evidence type="ECO:0000256" key="17">
    <source>
        <dbReference type="ARBA" id="ARBA00023157"/>
    </source>
</evidence>
<evidence type="ECO:0000256" key="8">
    <source>
        <dbReference type="ARBA" id="ARBA00022692"/>
    </source>
</evidence>
<dbReference type="InterPro" id="IPR036922">
    <property type="entry name" value="Rieske_2Fe-2S_sf"/>
</dbReference>
<dbReference type="InterPro" id="IPR045603">
    <property type="entry name" value="QcrA_N"/>
</dbReference>
<evidence type="ECO:0000256" key="1">
    <source>
        <dbReference type="ARBA" id="ARBA00002494"/>
    </source>
</evidence>
<gene>
    <name evidence="20" type="ORF">GP475_07965</name>
</gene>
<evidence type="ECO:0000256" key="14">
    <source>
        <dbReference type="ARBA" id="ARBA00023004"/>
    </source>
</evidence>
<dbReference type="PROSITE" id="PS51296">
    <property type="entry name" value="RIESKE"/>
    <property type="match status" value="1"/>
</dbReference>
<dbReference type="GO" id="GO:0016705">
    <property type="term" value="F:oxidoreductase activity, acting on paired donors, with incorporation or reduction of molecular oxygen"/>
    <property type="evidence" value="ECO:0007669"/>
    <property type="project" value="UniProtKB-ARBA"/>
</dbReference>
<keyword evidence="10" id="KW-0479">Metal-binding</keyword>
<evidence type="ECO:0000256" key="11">
    <source>
        <dbReference type="ARBA" id="ARBA00022982"/>
    </source>
</evidence>
<evidence type="ECO:0000256" key="6">
    <source>
        <dbReference type="ARBA" id="ARBA00022475"/>
    </source>
</evidence>
<dbReference type="EMBL" id="CP046884">
    <property type="protein sequence ID" value="QNQ90580.1"/>
    <property type="molecule type" value="Genomic_DNA"/>
</dbReference>
<dbReference type="PANTHER" id="PTHR10134">
    <property type="entry name" value="CYTOCHROME B-C1 COMPLEX SUBUNIT RIESKE, MITOCHONDRIAL"/>
    <property type="match status" value="1"/>
</dbReference>
<sequence>MSNEKKNYTPQELNSMSNDELARLGTELDGVTVAYRKERFPVDNDPASKRASRAVGTFLVLSIIGAIGFLGVYLFWPWRYKGLGADGMWLYTFYTPLLGVCGALAIGCLGLAVVTYVKKIVPEEISVQRRHDGPSDEVDRRTITALLNDSWTTSTLGRRKVLAGMLGASGILAGLAIILPMGGMIRNPWKPGVLGLQGDGTLWTSGWTLKSKNVKLYLGRDTGAIAALEKGDKDHPNAVTHASTAGIARLVRMRPEDLDAGSMETVFPLPDELVNDKDRHDPKRDVYTEHMHSIHGPRNAVMLIRLRHKDAQEVVERKGQEDFHYGDFYAYSKICTHIGCPTSLYEAQTNRILCPCHQSQFDAKMYGKPLFGPAARALPQLPIEVDEEGYLVAKGDFIEPVGPAFWERES</sequence>
<dbReference type="InterPro" id="IPR017941">
    <property type="entry name" value="Rieske_2Fe-2S"/>
</dbReference>
<dbReference type="GO" id="GO:0004497">
    <property type="term" value="F:monooxygenase activity"/>
    <property type="evidence" value="ECO:0007669"/>
    <property type="project" value="UniProtKB-ARBA"/>
</dbReference>
<protein>
    <recommendedName>
        <fullName evidence="4">Cytochrome bc1 complex Rieske iron-sulfur subunit</fullName>
    </recommendedName>
    <alternativeName>
        <fullName evidence="18">Cytochrome bc1 reductase complex subunit QcrA</fullName>
    </alternativeName>
    <alternativeName>
        <fullName evidence="19">Rieske iron-sulfur protein</fullName>
    </alternativeName>
</protein>
<evidence type="ECO:0000256" key="15">
    <source>
        <dbReference type="ARBA" id="ARBA00023014"/>
    </source>
</evidence>
<evidence type="ECO:0000256" key="10">
    <source>
        <dbReference type="ARBA" id="ARBA00022723"/>
    </source>
</evidence>
<evidence type="ECO:0000256" key="13">
    <source>
        <dbReference type="ARBA" id="ARBA00023002"/>
    </source>
</evidence>
<keyword evidence="11" id="KW-0249">Electron transport</keyword>
<accession>A0A7H0SPV5</accession>
<dbReference type="Pfam" id="PF19297">
    <property type="entry name" value="QcrA_N"/>
    <property type="match status" value="1"/>
</dbReference>
<evidence type="ECO:0000256" key="9">
    <source>
        <dbReference type="ARBA" id="ARBA00022714"/>
    </source>
</evidence>
<dbReference type="RefSeq" id="WP_187973892.1">
    <property type="nucleotide sequence ID" value="NZ_CP046884.1"/>
</dbReference>
<keyword evidence="14" id="KW-0408">Iron</keyword>
<dbReference type="GO" id="GO:0051537">
    <property type="term" value="F:2 iron, 2 sulfur cluster binding"/>
    <property type="evidence" value="ECO:0007669"/>
    <property type="project" value="UniProtKB-KW"/>
</dbReference>
<dbReference type="Proteomes" id="UP000516320">
    <property type="component" value="Chromosome"/>
</dbReference>
<comment type="function">
    <text evidence="1">Iron-sulfur subunit of the cytochrome bc1 complex, an essential component of the respiratory electron transport chain required for ATP synthesis. The bc1 complex catalyzes the oxidation of menaquinol and the reduction of cytochrome c in the respiratory chain. The bc1 complex operates through a Q-cycle mechanism that couples electron transfer to generation of the proton gradient that drives ATP synthesis.</text>
</comment>
<keyword evidence="21" id="KW-1185">Reference proteome</keyword>
<keyword evidence="16" id="KW-0472">Membrane</keyword>
<proteinExistence type="inferred from homology"/>
<dbReference type="InterPro" id="IPR014349">
    <property type="entry name" value="Rieske_Fe-S_prot"/>
</dbReference>
<evidence type="ECO:0000313" key="20">
    <source>
        <dbReference type="EMBL" id="QNQ90580.1"/>
    </source>
</evidence>
<comment type="similarity">
    <text evidence="3">Belongs to the Rieske iron-sulfur protein family.</text>
</comment>
<organism evidence="20 21">
    <name type="scientific">Corynebacterium poyangense</name>
    <dbReference type="NCBI Taxonomy" id="2684405"/>
    <lineage>
        <taxon>Bacteria</taxon>
        <taxon>Bacillati</taxon>
        <taxon>Actinomycetota</taxon>
        <taxon>Actinomycetes</taxon>
        <taxon>Mycobacteriales</taxon>
        <taxon>Corynebacteriaceae</taxon>
        <taxon>Corynebacterium</taxon>
    </lineage>
</organism>